<dbReference type="OrthoDB" id="1310645at2"/>
<name>A0A401Z4R2_9ACTN</name>
<dbReference type="RefSeq" id="WP_126643411.1">
    <property type="nucleotide sequence ID" value="NZ_BIFH01000053.1"/>
</dbReference>
<gene>
    <name evidence="1" type="ORF">EHYA_09599</name>
</gene>
<comment type="caution">
    <text evidence="1">The sequence shown here is derived from an EMBL/GenBank/DDBJ whole genome shotgun (WGS) entry which is preliminary data.</text>
</comment>
<organism evidence="1 2">
    <name type="scientific">Embleya hyalina</name>
    <dbReference type="NCBI Taxonomy" id="516124"/>
    <lineage>
        <taxon>Bacteria</taxon>
        <taxon>Bacillati</taxon>
        <taxon>Actinomycetota</taxon>
        <taxon>Actinomycetes</taxon>
        <taxon>Kitasatosporales</taxon>
        <taxon>Streptomycetaceae</taxon>
        <taxon>Embleya</taxon>
    </lineage>
</organism>
<accession>A0A401Z4R2</accession>
<dbReference type="Proteomes" id="UP000286931">
    <property type="component" value="Unassembled WGS sequence"/>
</dbReference>
<dbReference type="EMBL" id="BIFH01000053">
    <property type="protein sequence ID" value="GCE01825.1"/>
    <property type="molecule type" value="Genomic_DNA"/>
</dbReference>
<proteinExistence type="predicted"/>
<protein>
    <submittedName>
        <fullName evidence="1">Uncharacterized protein</fullName>
    </submittedName>
</protein>
<sequence>MSEPATVSALFHPDDLAGAVERGLVARRRHPQLPLSIYTYTRTCVFERRWTPVTLRCRGLVVEDGTDRIVGPCLPKFFGLAEHGLGTAYAPALPDGGFEAFDKEDGSLGQVFHYAGRWRAASKGAFVSRQARWAQDWLDERDIDALDPALGYVTEIIHPDNRIVVDNGSEHTLVLLAVLGPDGTEQPLAAHADDWITLGGRVVRSRPVASLAELARAAAENRLPDGTAVTGTAAEGWVLRHTSGRRVKLKFADYVRLHRILTGVTERDIWRYLGMQRFADRDPRHVAYALTCAEAEVIAQTAPFDALLDLVPDEFDAWVRAVADRLMGEAAAIEAATRAAFADASHLLDDRTAFARAASAHTDARIGAGMFQLRDGRPIDLPIWRTVKPGPTDAFRLDDET</sequence>
<evidence type="ECO:0000313" key="2">
    <source>
        <dbReference type="Proteomes" id="UP000286931"/>
    </source>
</evidence>
<evidence type="ECO:0000313" key="1">
    <source>
        <dbReference type="EMBL" id="GCE01825.1"/>
    </source>
</evidence>
<dbReference type="AlphaFoldDB" id="A0A401Z4R2"/>
<reference evidence="1 2" key="1">
    <citation type="submission" date="2018-12" db="EMBL/GenBank/DDBJ databases">
        <title>Draft genome sequence of Embleya hyalina NBRC 13850T.</title>
        <authorList>
            <person name="Komaki H."/>
            <person name="Hosoyama A."/>
            <person name="Kimura A."/>
            <person name="Ichikawa N."/>
            <person name="Tamura T."/>
        </authorList>
    </citation>
    <scope>NUCLEOTIDE SEQUENCE [LARGE SCALE GENOMIC DNA]</scope>
    <source>
        <strain evidence="1 2">NBRC 13850</strain>
    </source>
</reference>
<keyword evidence="2" id="KW-1185">Reference proteome</keyword>